<keyword evidence="3" id="KW-1185">Reference proteome</keyword>
<feature type="region of interest" description="Disordered" evidence="1">
    <location>
        <begin position="75"/>
        <end position="124"/>
    </location>
</feature>
<dbReference type="AlphaFoldDB" id="A0A543F549"/>
<accession>A0A543F549</accession>
<proteinExistence type="predicted"/>
<dbReference type="Proteomes" id="UP000316331">
    <property type="component" value="Unassembled WGS sequence"/>
</dbReference>
<evidence type="ECO:0008006" key="4">
    <source>
        <dbReference type="Google" id="ProtNLM"/>
    </source>
</evidence>
<evidence type="ECO:0000313" key="3">
    <source>
        <dbReference type="Proteomes" id="UP000316331"/>
    </source>
</evidence>
<protein>
    <recommendedName>
        <fullName evidence="4">Methyltransferase family protein</fullName>
    </recommendedName>
</protein>
<feature type="compositionally biased region" description="Low complexity" evidence="1">
    <location>
        <begin position="91"/>
        <end position="112"/>
    </location>
</feature>
<dbReference type="InterPro" id="IPR029063">
    <property type="entry name" value="SAM-dependent_MTases_sf"/>
</dbReference>
<dbReference type="Gene3D" id="3.40.50.150">
    <property type="entry name" value="Vaccinia Virus protein VP39"/>
    <property type="match status" value="1"/>
</dbReference>
<organism evidence="2 3">
    <name type="scientific">Nocardia bhagyanarayanae</name>
    <dbReference type="NCBI Taxonomy" id="1215925"/>
    <lineage>
        <taxon>Bacteria</taxon>
        <taxon>Bacillati</taxon>
        <taxon>Actinomycetota</taxon>
        <taxon>Actinomycetes</taxon>
        <taxon>Mycobacteriales</taxon>
        <taxon>Nocardiaceae</taxon>
        <taxon>Nocardia</taxon>
    </lineage>
</organism>
<comment type="caution">
    <text evidence="2">The sequence shown here is derived from an EMBL/GenBank/DDBJ whole genome shotgun (WGS) entry which is preliminary data.</text>
</comment>
<gene>
    <name evidence="2" type="ORF">FB390_0522</name>
</gene>
<name>A0A543F549_9NOCA</name>
<dbReference type="EMBL" id="VFPG01000001">
    <property type="protein sequence ID" value="TQM28942.1"/>
    <property type="molecule type" value="Genomic_DNA"/>
</dbReference>
<evidence type="ECO:0000256" key="1">
    <source>
        <dbReference type="SAM" id="MobiDB-lite"/>
    </source>
</evidence>
<sequence>MMPRAPNMQGRSAVGDARFPWFADTMTLGRADRVLEIGPGASPSLSLLAERVPEGRVIAVERSATAVARAAERLRAAGHDPSVHGAASGEGTPARSASTTRTAARGASTGRTAPREGAAAQGDPGRIGLVQAELTKLRPEQVLDDFGIDAFDKILAVNVNLFWTKRPTAELALIERLLAPGGGLYLCYGYGDPDGASSSPKPPPGRLGEHLTAAGFTVRTVASGDLLCVIAALA</sequence>
<reference evidence="2 3" key="1">
    <citation type="submission" date="2019-06" db="EMBL/GenBank/DDBJ databases">
        <title>Sequencing the genomes of 1000 actinobacteria strains.</title>
        <authorList>
            <person name="Klenk H.-P."/>
        </authorList>
    </citation>
    <scope>NUCLEOTIDE SEQUENCE [LARGE SCALE GENOMIC DNA]</scope>
    <source>
        <strain evidence="2 3">DSM 103495</strain>
    </source>
</reference>
<evidence type="ECO:0000313" key="2">
    <source>
        <dbReference type="EMBL" id="TQM28942.1"/>
    </source>
</evidence>
<dbReference type="SUPFAM" id="SSF53335">
    <property type="entry name" value="S-adenosyl-L-methionine-dependent methyltransferases"/>
    <property type="match status" value="1"/>
</dbReference>